<feature type="region of interest" description="Disordered" evidence="1">
    <location>
        <begin position="163"/>
        <end position="194"/>
    </location>
</feature>
<evidence type="ECO:0000313" key="3">
    <source>
        <dbReference type="Proteomes" id="UP000276834"/>
    </source>
</evidence>
<evidence type="ECO:0000313" key="2">
    <source>
        <dbReference type="EMBL" id="RLV86537.1"/>
    </source>
</evidence>
<feature type="region of interest" description="Disordered" evidence="1">
    <location>
        <begin position="1"/>
        <end position="36"/>
    </location>
</feature>
<name>A0A3L8RTV9_CHLGU</name>
<organism evidence="2 3">
    <name type="scientific">Chloebia gouldiae</name>
    <name type="common">Gouldian finch</name>
    <name type="synonym">Erythrura gouldiae</name>
    <dbReference type="NCBI Taxonomy" id="44316"/>
    <lineage>
        <taxon>Eukaryota</taxon>
        <taxon>Metazoa</taxon>
        <taxon>Chordata</taxon>
        <taxon>Craniata</taxon>
        <taxon>Vertebrata</taxon>
        <taxon>Euteleostomi</taxon>
        <taxon>Archelosauria</taxon>
        <taxon>Archosauria</taxon>
        <taxon>Dinosauria</taxon>
        <taxon>Saurischia</taxon>
        <taxon>Theropoda</taxon>
        <taxon>Coelurosauria</taxon>
        <taxon>Aves</taxon>
        <taxon>Neognathae</taxon>
        <taxon>Neoaves</taxon>
        <taxon>Telluraves</taxon>
        <taxon>Australaves</taxon>
        <taxon>Passeriformes</taxon>
        <taxon>Passeroidea</taxon>
        <taxon>Passeridae</taxon>
        <taxon>Chloebia</taxon>
    </lineage>
</organism>
<sequence>MGFALGRAIPSWSREDSTLPTQHSKQENQTQGMRSSCRGGFSLSRWDFPSPGRIFPLQVGFLSLRDRDEQQAGLGGAFGSALGIPQGFGGWFWSCQGLCKQQLQDFPLLGAGNPPGMPREVLEWDQGFRQEKNGNKLHKDEGSAAPPHKNRLLGEEVLEELVHGPGDGRGGHLVNDPSLDASEEAGNPSQLVNGAEGVGHARQVPLDLEGAQGRVLLRVEQRLAHVQGRGGGGGHGSGHGAGHDVGLGVVVAVGVQVLLHELVGDEVDGLEGHVHGQLRGVAAVEGSKALSPLHRPHAAQH</sequence>
<evidence type="ECO:0000256" key="1">
    <source>
        <dbReference type="SAM" id="MobiDB-lite"/>
    </source>
</evidence>
<keyword evidence="3" id="KW-1185">Reference proteome</keyword>
<reference evidence="2 3" key="1">
    <citation type="journal article" date="2018" name="Proc. R. Soc. B">
        <title>A non-coding region near Follistatin controls head colour polymorphism in the Gouldian finch.</title>
        <authorList>
            <person name="Toomey M.B."/>
            <person name="Marques C.I."/>
            <person name="Andrade P."/>
            <person name="Araujo P.M."/>
            <person name="Sabatino S."/>
            <person name="Gazda M.A."/>
            <person name="Afonso S."/>
            <person name="Lopes R.J."/>
            <person name="Corbo J.C."/>
            <person name="Carneiro M."/>
        </authorList>
    </citation>
    <scope>NUCLEOTIDE SEQUENCE [LARGE SCALE GENOMIC DNA]</scope>
    <source>
        <strain evidence="2">Red01</strain>
        <tissue evidence="2">Muscle</tissue>
    </source>
</reference>
<protein>
    <submittedName>
        <fullName evidence="2">Uncharacterized protein</fullName>
    </submittedName>
</protein>
<proteinExistence type="predicted"/>
<comment type="caution">
    <text evidence="2">The sequence shown here is derived from an EMBL/GenBank/DDBJ whole genome shotgun (WGS) entry which is preliminary data.</text>
</comment>
<dbReference type="EMBL" id="QUSF01000223">
    <property type="protein sequence ID" value="RLV86537.1"/>
    <property type="molecule type" value="Genomic_DNA"/>
</dbReference>
<dbReference type="Proteomes" id="UP000276834">
    <property type="component" value="Unassembled WGS sequence"/>
</dbReference>
<accession>A0A3L8RTV9</accession>
<dbReference type="AlphaFoldDB" id="A0A3L8RTV9"/>
<feature type="compositionally biased region" description="Polar residues" evidence="1">
    <location>
        <begin position="18"/>
        <end position="34"/>
    </location>
</feature>
<gene>
    <name evidence="2" type="ORF">DV515_00015912</name>
</gene>